<dbReference type="SUPFAM" id="SSF54060">
    <property type="entry name" value="His-Me finger endonucleases"/>
    <property type="match status" value="1"/>
</dbReference>
<evidence type="ECO:0000313" key="3">
    <source>
        <dbReference type="Proteomes" id="UP000197050"/>
    </source>
</evidence>
<keyword evidence="2" id="KW-0378">Hydrolase</keyword>
<protein>
    <submittedName>
        <fullName evidence="2">HNH endonuclease</fullName>
    </submittedName>
</protein>
<keyword evidence="2" id="KW-0255">Endonuclease</keyword>
<dbReference type="RefSeq" id="WP_088582208.1">
    <property type="nucleotide sequence ID" value="NZ_CP022048.2"/>
</dbReference>
<dbReference type="AlphaFoldDB" id="A0A1Z3U543"/>
<name>A0A1Z3U543_BREVE</name>
<dbReference type="InterPro" id="IPR044925">
    <property type="entry name" value="His-Me_finger_sf"/>
</dbReference>
<evidence type="ECO:0000259" key="1">
    <source>
        <dbReference type="Pfam" id="PF13392"/>
    </source>
</evidence>
<dbReference type="Proteomes" id="UP000197050">
    <property type="component" value="Chromosome"/>
</dbReference>
<dbReference type="Pfam" id="PF13392">
    <property type="entry name" value="HNH_3"/>
    <property type="match status" value="1"/>
</dbReference>
<dbReference type="InterPro" id="IPR044930">
    <property type="entry name" value="Homing_endonuclease_His-Me"/>
</dbReference>
<dbReference type="GeneID" id="34013210"/>
<gene>
    <name evidence="2" type="ORF">CEP68_02130</name>
</gene>
<reference evidence="3" key="1">
    <citation type="submission" date="2017-06" db="EMBL/GenBank/DDBJ databases">
        <title>FDA dAtabase for Regulatory Grade micrObial Sequences (FDA-ARGOS): Supporting development and validation of Infectious Disease Dx tests.</title>
        <authorList>
            <person name="Minogue T."/>
            <person name="Wolcott M."/>
            <person name="Wasieloski L."/>
            <person name="Aguilar W."/>
            <person name="Moore D."/>
            <person name="Tallon L."/>
            <person name="Sadzewicz L."/>
            <person name="Sengamalay N."/>
            <person name="Ott S."/>
            <person name="Godinez A."/>
            <person name="Nagaraj S."/>
            <person name="Nadendla S."/>
            <person name="Geyer C."/>
            <person name="Sichtig H."/>
        </authorList>
    </citation>
    <scope>NUCLEOTIDE SEQUENCE [LARGE SCALE GENOMIC DNA]</scope>
    <source>
        <strain evidence="3">FDAARGOS_289</strain>
    </source>
</reference>
<proteinExistence type="predicted"/>
<dbReference type="EMBL" id="CP022048">
    <property type="protein sequence ID" value="ASE38396.1"/>
    <property type="molecule type" value="Genomic_DNA"/>
</dbReference>
<organism evidence="2 3">
    <name type="scientific">Brevundimonas vesicularis</name>
    <name type="common">Pseudomonas vesicularis</name>
    <dbReference type="NCBI Taxonomy" id="41276"/>
    <lineage>
        <taxon>Bacteria</taxon>
        <taxon>Pseudomonadati</taxon>
        <taxon>Pseudomonadota</taxon>
        <taxon>Alphaproteobacteria</taxon>
        <taxon>Caulobacterales</taxon>
        <taxon>Caulobacteraceae</taxon>
        <taxon>Brevundimonas</taxon>
    </lineage>
</organism>
<dbReference type="Gene3D" id="3.90.75.10">
    <property type="entry name" value="Homing Intron 3 (I-ppo) Encoded Endonuclease, Chain A"/>
    <property type="match status" value="1"/>
</dbReference>
<feature type="domain" description="HNH nuclease" evidence="1">
    <location>
        <begin position="52"/>
        <end position="98"/>
    </location>
</feature>
<dbReference type="InterPro" id="IPR003615">
    <property type="entry name" value="HNH_nuc"/>
</dbReference>
<keyword evidence="2" id="KW-0540">Nuclease</keyword>
<dbReference type="GO" id="GO:0004519">
    <property type="term" value="F:endonuclease activity"/>
    <property type="evidence" value="ECO:0007669"/>
    <property type="project" value="UniProtKB-KW"/>
</dbReference>
<accession>A0A1Z3U543</accession>
<sequence length="132" mass="14496">MSALLIEIAPSWAGRVDRSAGPNGCWLWVGGLMTNGCGQTRVKEDGRWRGAGAHQVAYYLATGRWERKAAGRLVRHLCHRRRCCNPAHLRGGTIAENAADRVARRRGIKLVMTNPYVLPFAGVANRQFGEAA</sequence>
<evidence type="ECO:0000313" key="2">
    <source>
        <dbReference type="EMBL" id="ASE38396.1"/>
    </source>
</evidence>
<dbReference type="KEGG" id="bvc:CEP68_02130"/>